<accession>V5RK00</accession>
<dbReference type="OrthoDB" id="391570at2"/>
<protein>
    <submittedName>
        <fullName evidence="1">Uncharacterized protein</fullName>
    </submittedName>
</protein>
<dbReference type="PATRIC" id="fig|1276258.3.peg.986"/>
<reference evidence="1 2" key="1">
    <citation type="journal article" date="2014" name="Genome Announc.">
        <title>Complete Genome Sequence of Spiroplasma apis B31T (ATCC 33834), a Bacterium Associated with May Disease of Honeybees (Apis mellifera).</title>
        <authorList>
            <person name="Ku C."/>
            <person name="Lo W.S."/>
            <person name="Chen L.L."/>
            <person name="Kuo C.H."/>
        </authorList>
    </citation>
    <scope>NUCLEOTIDE SEQUENCE [LARGE SCALE GENOMIC DNA]</scope>
    <source>
        <strain evidence="1">B31</strain>
    </source>
</reference>
<proteinExistence type="predicted"/>
<sequence length="619" mass="73428">MSFLLKNTKFNNKKINLQNINLDIKSSNVVSLLARERQASKQIKNILIGNHSVKSGVFKIDGYDKVNKQWTKTRVSLIKPGNRFFRQWPEKFWLYFSLLFNKNFYTEAKVNYLNSKYSFLSFSTSKNNETDLSMRRKVELMIEKFIDGSIEVEEQWLSDFLKQIVTFNDSNLEERYPNLAEHIKIITRDYFYLKEKTANLELFQNFLQSLWDKVYSFIDLNSLCTCEYNANKSKQKSIKKKAKELNFRQHIYLVRKHLKIIDVKVGNVKSKIEKNKVVLKGLEKQIKQELIKFNYAKQKKVKTLETFFSWRQLVQDQRYEFRKKQEKMFYDALFDESTTLRGKIVEVMHKYHKKVLDDDVMDGDFNKFREKKRELKNKITSVYKQAITWTDTTAEDLGISFNLLKNSLKFSAINNIQFKLLKSVYLNKYNIVFYNVLEKLSYDEAEEIINAANNLKKLNPKFTVVFIEKSINKLHNVKEDFVLVENSFIKKTNLENLLGESWSTYGSDFFIDKNRVPFTYDGKNLRVDNQKLKLETKSLPLKGQILLNPFEIYTNKKDITGHYFEFQGEISKNNIFIDREMYEVVLNNDVKLLFYSPRGYDIGDKVKVYFNNKAILKAV</sequence>
<dbReference type="RefSeq" id="WP_023790258.1">
    <property type="nucleotide sequence ID" value="NC_022998.1"/>
</dbReference>
<gene>
    <name evidence="1" type="ORF">SAPIS_v1c09630</name>
</gene>
<dbReference type="EMBL" id="CP006682">
    <property type="protein sequence ID" value="AHB36808.1"/>
    <property type="molecule type" value="Genomic_DNA"/>
</dbReference>
<dbReference type="Proteomes" id="UP000018550">
    <property type="component" value="Chromosome"/>
</dbReference>
<dbReference type="KEGG" id="sapi:SAPIS_v1c09630"/>
<evidence type="ECO:0000313" key="2">
    <source>
        <dbReference type="Proteomes" id="UP000018550"/>
    </source>
</evidence>
<organism evidence="1 2">
    <name type="scientific">Spiroplasma apis B31</name>
    <dbReference type="NCBI Taxonomy" id="1276258"/>
    <lineage>
        <taxon>Bacteria</taxon>
        <taxon>Bacillati</taxon>
        <taxon>Mycoplasmatota</taxon>
        <taxon>Mollicutes</taxon>
        <taxon>Entomoplasmatales</taxon>
        <taxon>Spiroplasmataceae</taxon>
        <taxon>Spiroplasma</taxon>
    </lineage>
</organism>
<dbReference type="AlphaFoldDB" id="V5RK00"/>
<name>V5RK00_SPIAP</name>
<dbReference type="HOGENOM" id="CLU_432656_0_0_14"/>
<dbReference type="eggNOG" id="COG3839">
    <property type="taxonomic scope" value="Bacteria"/>
</dbReference>
<keyword evidence="2" id="KW-1185">Reference proteome</keyword>
<dbReference type="STRING" id="1276258.SAPIS_v1c09630"/>
<evidence type="ECO:0000313" key="1">
    <source>
        <dbReference type="EMBL" id="AHB36808.1"/>
    </source>
</evidence>